<feature type="compositionally biased region" description="Basic and acidic residues" evidence="1">
    <location>
        <begin position="113"/>
        <end position="131"/>
    </location>
</feature>
<feature type="compositionally biased region" description="Basic and acidic residues" evidence="1">
    <location>
        <begin position="155"/>
        <end position="164"/>
    </location>
</feature>
<dbReference type="AlphaFoldDB" id="A0A0C9TZ08"/>
<feature type="compositionally biased region" description="Polar residues" evidence="1">
    <location>
        <begin position="83"/>
        <end position="111"/>
    </location>
</feature>
<proteinExistence type="predicted"/>
<evidence type="ECO:0000256" key="1">
    <source>
        <dbReference type="SAM" id="MobiDB-lite"/>
    </source>
</evidence>
<dbReference type="Proteomes" id="UP000053647">
    <property type="component" value="Unassembled WGS sequence"/>
</dbReference>
<gene>
    <name evidence="2" type="ORF">PAXINDRAFT_14335</name>
</gene>
<protein>
    <submittedName>
        <fullName evidence="2">Unplaced genomic scaffold PAXINscaffold_37, whole genome shotgun sequence</fullName>
    </submittedName>
</protein>
<dbReference type="EMBL" id="KN819359">
    <property type="protein sequence ID" value="KIJ12767.1"/>
    <property type="molecule type" value="Genomic_DNA"/>
</dbReference>
<organism evidence="2 3">
    <name type="scientific">Paxillus involutus ATCC 200175</name>
    <dbReference type="NCBI Taxonomy" id="664439"/>
    <lineage>
        <taxon>Eukaryota</taxon>
        <taxon>Fungi</taxon>
        <taxon>Dikarya</taxon>
        <taxon>Basidiomycota</taxon>
        <taxon>Agaricomycotina</taxon>
        <taxon>Agaricomycetes</taxon>
        <taxon>Agaricomycetidae</taxon>
        <taxon>Boletales</taxon>
        <taxon>Paxilineae</taxon>
        <taxon>Paxillaceae</taxon>
        <taxon>Paxillus</taxon>
    </lineage>
</organism>
<accession>A0A0C9TZ08</accession>
<reference evidence="2 3" key="1">
    <citation type="submission" date="2014-06" db="EMBL/GenBank/DDBJ databases">
        <authorList>
            <consortium name="DOE Joint Genome Institute"/>
            <person name="Kuo A."/>
            <person name="Kohler A."/>
            <person name="Nagy L.G."/>
            <person name="Floudas D."/>
            <person name="Copeland A."/>
            <person name="Barry K.W."/>
            <person name="Cichocki N."/>
            <person name="Veneault-Fourrey C."/>
            <person name="LaButti K."/>
            <person name="Lindquist E.A."/>
            <person name="Lipzen A."/>
            <person name="Lundell T."/>
            <person name="Morin E."/>
            <person name="Murat C."/>
            <person name="Sun H."/>
            <person name="Tunlid A."/>
            <person name="Henrissat B."/>
            <person name="Grigoriev I.V."/>
            <person name="Hibbett D.S."/>
            <person name="Martin F."/>
            <person name="Nordberg H.P."/>
            <person name="Cantor M.N."/>
            <person name="Hua S.X."/>
        </authorList>
    </citation>
    <scope>NUCLEOTIDE SEQUENCE [LARGE SCALE GENOMIC DNA]</scope>
    <source>
        <strain evidence="2 3">ATCC 200175</strain>
    </source>
</reference>
<keyword evidence="3" id="KW-1185">Reference proteome</keyword>
<evidence type="ECO:0000313" key="3">
    <source>
        <dbReference type="Proteomes" id="UP000053647"/>
    </source>
</evidence>
<sequence length="301" mass="32907">MPNSMYRPQTAQDGPKRTIPRPTSMRNGPHQPQRTHPLASRPSSRACQTAARQPTRSSRPTSVPNGEPNEDVDAHRAHAMPQEPQTTCQMASNKAADTSNPNRARQTSRGTRLTKDERGKGKGENDKRDGDFDGGDEDVCHMDIVPSPTTTPEPAAREGEERDGPPAFPAFHERGAHSPQAYEHANDPPAPPRRHTAHPLPPGPRACQTTTKRPTRFPHAHERAKRATSTPDGLKPTDLSRPGPRARRTAYLRPTRPTGMPDASKTAPTSSKPTCRPNGTYDTPAPNSPSLKTKMAHKHAR</sequence>
<feature type="compositionally biased region" description="Polar residues" evidence="1">
    <location>
        <begin position="24"/>
        <end position="34"/>
    </location>
</feature>
<feature type="compositionally biased region" description="Polar residues" evidence="1">
    <location>
        <begin position="41"/>
        <end position="64"/>
    </location>
</feature>
<dbReference type="HOGENOM" id="CLU_924692_0_0_1"/>
<name>A0A0C9TZ08_PAXIN</name>
<feature type="compositionally biased region" description="Polar residues" evidence="1">
    <location>
        <begin position="1"/>
        <end position="12"/>
    </location>
</feature>
<reference evidence="3" key="2">
    <citation type="submission" date="2015-01" db="EMBL/GenBank/DDBJ databases">
        <title>Evolutionary Origins and Diversification of the Mycorrhizal Mutualists.</title>
        <authorList>
            <consortium name="DOE Joint Genome Institute"/>
            <consortium name="Mycorrhizal Genomics Consortium"/>
            <person name="Kohler A."/>
            <person name="Kuo A."/>
            <person name="Nagy L.G."/>
            <person name="Floudas D."/>
            <person name="Copeland A."/>
            <person name="Barry K.W."/>
            <person name="Cichocki N."/>
            <person name="Veneault-Fourrey C."/>
            <person name="LaButti K."/>
            <person name="Lindquist E.A."/>
            <person name="Lipzen A."/>
            <person name="Lundell T."/>
            <person name="Morin E."/>
            <person name="Murat C."/>
            <person name="Riley R."/>
            <person name="Ohm R."/>
            <person name="Sun H."/>
            <person name="Tunlid A."/>
            <person name="Henrissat B."/>
            <person name="Grigoriev I.V."/>
            <person name="Hibbett D.S."/>
            <person name="Martin F."/>
        </authorList>
    </citation>
    <scope>NUCLEOTIDE SEQUENCE [LARGE SCALE GENOMIC DNA]</scope>
    <source>
        <strain evidence="3">ATCC 200175</strain>
    </source>
</reference>
<evidence type="ECO:0000313" key="2">
    <source>
        <dbReference type="EMBL" id="KIJ12767.1"/>
    </source>
</evidence>
<feature type="region of interest" description="Disordered" evidence="1">
    <location>
        <begin position="1"/>
        <end position="301"/>
    </location>
</feature>
<feature type="compositionally biased region" description="Basic residues" evidence="1">
    <location>
        <begin position="213"/>
        <end position="226"/>
    </location>
</feature>